<keyword evidence="3" id="KW-1185">Reference proteome</keyword>
<proteinExistence type="predicted"/>
<dbReference type="Proteomes" id="UP001171751">
    <property type="component" value="Unassembled WGS sequence"/>
</dbReference>
<feature type="transmembrane region" description="Helical" evidence="1">
    <location>
        <begin position="12"/>
        <end position="33"/>
    </location>
</feature>
<feature type="non-terminal residue" evidence="2">
    <location>
        <position position="208"/>
    </location>
</feature>
<keyword evidence="1" id="KW-1133">Transmembrane helix</keyword>
<keyword evidence="1" id="KW-0472">Membrane</keyword>
<feature type="transmembrane region" description="Helical" evidence="1">
    <location>
        <begin position="142"/>
        <end position="164"/>
    </location>
</feature>
<keyword evidence="1" id="KW-0812">Transmembrane</keyword>
<feature type="transmembrane region" description="Helical" evidence="1">
    <location>
        <begin position="81"/>
        <end position="99"/>
    </location>
</feature>
<dbReference type="AlphaFoldDB" id="A0AA43UCK9"/>
<dbReference type="Pfam" id="PF13593">
    <property type="entry name" value="SBF_like"/>
    <property type="match status" value="1"/>
</dbReference>
<comment type="caution">
    <text evidence="2">The sequence shown here is derived from an EMBL/GenBank/DDBJ whole genome shotgun (WGS) entry which is preliminary data.</text>
</comment>
<gene>
    <name evidence="2" type="ORF">Q4F26_04005</name>
</gene>
<dbReference type="InterPro" id="IPR016833">
    <property type="entry name" value="Put_Na-Bile_cotransptr"/>
</dbReference>
<evidence type="ECO:0000256" key="1">
    <source>
        <dbReference type="SAM" id="Phobius"/>
    </source>
</evidence>
<dbReference type="InterPro" id="IPR038770">
    <property type="entry name" value="Na+/solute_symporter_sf"/>
</dbReference>
<dbReference type="EMBL" id="JAUNQW010000012">
    <property type="protein sequence ID" value="MDO5457489.1"/>
    <property type="molecule type" value="Genomic_DNA"/>
</dbReference>
<name>A0AA43UCK9_9LACT</name>
<organism evidence="2 3">
    <name type="scientific">Atopococcus tabaci</name>
    <dbReference type="NCBI Taxonomy" id="269774"/>
    <lineage>
        <taxon>Bacteria</taxon>
        <taxon>Bacillati</taxon>
        <taxon>Bacillota</taxon>
        <taxon>Bacilli</taxon>
        <taxon>Lactobacillales</taxon>
        <taxon>Carnobacteriaceae</taxon>
        <taxon>Atopococcus</taxon>
    </lineage>
</organism>
<evidence type="ECO:0000313" key="3">
    <source>
        <dbReference type="Proteomes" id="UP001171751"/>
    </source>
</evidence>
<dbReference type="Gene3D" id="1.20.1530.20">
    <property type="match status" value="1"/>
</dbReference>
<feature type="transmembrane region" description="Helical" evidence="1">
    <location>
        <begin position="106"/>
        <end position="130"/>
    </location>
</feature>
<protein>
    <submittedName>
        <fullName evidence="2">Bile acid:sodium symporter</fullName>
    </submittedName>
</protein>
<reference evidence="2" key="1">
    <citation type="submission" date="2023-07" db="EMBL/GenBank/DDBJ databases">
        <title>Between Cages and Wild: Unraveling the Impact of Captivity on Animal Microbiomes and Antimicrobial Resistance.</title>
        <authorList>
            <person name="Schmartz G.P."/>
            <person name="Rehner J."/>
            <person name="Schuff M.J."/>
            <person name="Becker S.L."/>
            <person name="Kravczyk M."/>
            <person name="Gurevich A."/>
            <person name="Francke R."/>
            <person name="Mueller R."/>
            <person name="Keller V."/>
            <person name="Keller A."/>
        </authorList>
    </citation>
    <scope>NUCLEOTIDE SEQUENCE</scope>
    <source>
        <strain evidence="2">S39M_St_73</strain>
    </source>
</reference>
<accession>A0AA43UCK9</accession>
<feature type="transmembrane region" description="Helical" evidence="1">
    <location>
        <begin position="54"/>
        <end position="75"/>
    </location>
</feature>
<evidence type="ECO:0000313" key="2">
    <source>
        <dbReference type="EMBL" id="MDO5457489.1"/>
    </source>
</evidence>
<sequence>MTDLIQSLIEVIAQITAFITPIFVFIVCFNSGMSQHPKNVWETAKENIGYYSRVILASNIIYPLFVWGLMAVLPFPEFFKLGVLVFFICAGAPIVISFTQSAGNTSLYATAGMIIQLIASILIIPILLPLMVGGVEINMGILIWNLVKTVVIPLILGFILVVYWETLIPRIRPTVAKLQKLTMDIVIYGTLIRNIPNIIDLVGEFAIL</sequence>